<accession>A0A517W3T9</accession>
<dbReference type="AlphaFoldDB" id="A0A517W3T9"/>
<evidence type="ECO:0000259" key="7">
    <source>
        <dbReference type="Pfam" id="PF08544"/>
    </source>
</evidence>
<dbReference type="EMBL" id="CP037920">
    <property type="protein sequence ID" value="QDT99927.1"/>
    <property type="molecule type" value="Genomic_DNA"/>
</dbReference>
<dbReference type="PANTHER" id="PTHR32463">
    <property type="entry name" value="L-FUCOSE KINASE"/>
    <property type="match status" value="1"/>
</dbReference>
<dbReference type="Proteomes" id="UP000318704">
    <property type="component" value="Chromosome"/>
</dbReference>
<proteinExistence type="inferred from homology"/>
<keyword evidence="1 8" id="KW-0808">Transferase</keyword>
<evidence type="ECO:0000256" key="2">
    <source>
        <dbReference type="ARBA" id="ARBA00022741"/>
    </source>
</evidence>
<dbReference type="InterPro" id="IPR052203">
    <property type="entry name" value="GHMP_Kinase-Related"/>
</dbReference>
<dbReference type="Gene3D" id="3.30.230.120">
    <property type="match status" value="1"/>
</dbReference>
<comment type="similarity">
    <text evidence="5">Belongs to the GHMP kinase family.</text>
</comment>
<dbReference type="GO" id="GO:0005524">
    <property type="term" value="F:ATP binding"/>
    <property type="evidence" value="ECO:0007669"/>
    <property type="project" value="UniProtKB-KW"/>
</dbReference>
<evidence type="ECO:0000259" key="6">
    <source>
        <dbReference type="Pfam" id="PF00288"/>
    </source>
</evidence>
<protein>
    <submittedName>
        <fullName evidence="8">D-glycero-alpha-D-manno-heptose 7-phosphate kinase</fullName>
        <ecNumber evidence="8">2.7.1.168</ecNumber>
    </submittedName>
</protein>
<evidence type="ECO:0000256" key="1">
    <source>
        <dbReference type="ARBA" id="ARBA00022679"/>
    </source>
</evidence>
<name>A0A517W3T9_9PLAN</name>
<dbReference type="PANTHER" id="PTHR32463:SF0">
    <property type="entry name" value="L-FUCOSE KINASE"/>
    <property type="match status" value="1"/>
</dbReference>
<evidence type="ECO:0000256" key="4">
    <source>
        <dbReference type="ARBA" id="ARBA00022840"/>
    </source>
</evidence>
<sequence>MIICRTPFRVSFFGGGTDYPAWYRENGGAVLSTSIDKYCYITCRKLPPFFEHKHRIAYSKVENVKHADEIEHPAVRAVIKEFDLDYGIEIHNDADLPARSGLGSSSSFSVGLINALTALQGLRISKPDLNYEAIRIEQDVIGEDVGSQDQTATCFGGFNIIEFKRNDEITVSPVLANIERIKNLNSHLLLFFTGFSRIAASIAKSQIANMSRKHAELTRMREMVDNALDLINATEWKPDRFGQLLHEGWKYKRGLSEKVSNDKIDKLYETAMEAGAFGGKVIGAGGGGFMLFCVPPERQENVKHALSNLIHVPFDFDNTGSQIIYYQP</sequence>
<dbReference type="KEGG" id="gaw:V144x_54410"/>
<reference evidence="8 9" key="1">
    <citation type="submission" date="2019-03" db="EMBL/GenBank/DDBJ databases">
        <title>Deep-cultivation of Planctomycetes and their phenomic and genomic characterization uncovers novel biology.</title>
        <authorList>
            <person name="Wiegand S."/>
            <person name="Jogler M."/>
            <person name="Boedeker C."/>
            <person name="Pinto D."/>
            <person name="Vollmers J."/>
            <person name="Rivas-Marin E."/>
            <person name="Kohn T."/>
            <person name="Peeters S.H."/>
            <person name="Heuer A."/>
            <person name="Rast P."/>
            <person name="Oberbeckmann S."/>
            <person name="Bunk B."/>
            <person name="Jeske O."/>
            <person name="Meyerdierks A."/>
            <person name="Storesund J.E."/>
            <person name="Kallscheuer N."/>
            <person name="Luecker S."/>
            <person name="Lage O.M."/>
            <person name="Pohl T."/>
            <person name="Merkel B.J."/>
            <person name="Hornburger P."/>
            <person name="Mueller R.-W."/>
            <person name="Bruemmer F."/>
            <person name="Labrenz M."/>
            <person name="Spormann A.M."/>
            <person name="Op den Camp H."/>
            <person name="Overmann J."/>
            <person name="Amann R."/>
            <person name="Jetten M.S.M."/>
            <person name="Mascher T."/>
            <person name="Medema M.H."/>
            <person name="Devos D.P."/>
            <person name="Kaster A.-K."/>
            <person name="Ovreas L."/>
            <person name="Rohde M."/>
            <person name="Galperin M.Y."/>
            <person name="Jogler C."/>
        </authorList>
    </citation>
    <scope>NUCLEOTIDE SEQUENCE [LARGE SCALE GENOMIC DNA]</scope>
    <source>
        <strain evidence="8 9">V144</strain>
    </source>
</reference>
<organism evidence="8 9">
    <name type="scientific">Gimesia aquarii</name>
    <dbReference type="NCBI Taxonomy" id="2527964"/>
    <lineage>
        <taxon>Bacteria</taxon>
        <taxon>Pseudomonadati</taxon>
        <taxon>Planctomycetota</taxon>
        <taxon>Planctomycetia</taxon>
        <taxon>Planctomycetales</taxon>
        <taxon>Planctomycetaceae</taxon>
        <taxon>Gimesia</taxon>
    </lineage>
</organism>
<dbReference type="InterPro" id="IPR006204">
    <property type="entry name" value="GHMP_kinase_N_dom"/>
</dbReference>
<dbReference type="Pfam" id="PF08544">
    <property type="entry name" value="GHMP_kinases_C"/>
    <property type="match status" value="1"/>
</dbReference>
<dbReference type="InterPro" id="IPR014606">
    <property type="entry name" value="Heptose_7-P_kinase"/>
</dbReference>
<keyword evidence="3 8" id="KW-0418">Kinase</keyword>
<evidence type="ECO:0000256" key="3">
    <source>
        <dbReference type="ARBA" id="ARBA00022777"/>
    </source>
</evidence>
<evidence type="ECO:0000256" key="5">
    <source>
        <dbReference type="ARBA" id="ARBA00038121"/>
    </source>
</evidence>
<dbReference type="RefSeq" id="WP_144989853.1">
    <property type="nucleotide sequence ID" value="NZ_CP037920.1"/>
</dbReference>
<dbReference type="GO" id="GO:0042352">
    <property type="term" value="P:GDP-L-fucose salvage"/>
    <property type="evidence" value="ECO:0007669"/>
    <property type="project" value="TreeGrafter"/>
</dbReference>
<dbReference type="InterPro" id="IPR001174">
    <property type="entry name" value="HddA/FKP"/>
</dbReference>
<dbReference type="EC" id="2.7.1.168" evidence="8"/>
<dbReference type="SUPFAM" id="SSF55060">
    <property type="entry name" value="GHMP Kinase, C-terminal domain"/>
    <property type="match status" value="1"/>
</dbReference>
<dbReference type="InterPro" id="IPR020568">
    <property type="entry name" value="Ribosomal_Su5_D2-typ_SF"/>
</dbReference>
<feature type="domain" description="GHMP kinase N-terminal" evidence="6">
    <location>
        <begin position="74"/>
        <end position="157"/>
    </location>
</feature>
<dbReference type="Pfam" id="PF00288">
    <property type="entry name" value="GHMP_kinases_N"/>
    <property type="match status" value="1"/>
</dbReference>
<dbReference type="PRINTS" id="PR00960">
    <property type="entry name" value="LMBPPROTEIN"/>
</dbReference>
<dbReference type="InterPro" id="IPR013750">
    <property type="entry name" value="GHMP_kinase_C_dom"/>
</dbReference>
<keyword evidence="4" id="KW-0067">ATP-binding</keyword>
<dbReference type="InterPro" id="IPR036554">
    <property type="entry name" value="GHMP_kinase_C_sf"/>
</dbReference>
<evidence type="ECO:0000313" key="8">
    <source>
        <dbReference type="EMBL" id="QDT99927.1"/>
    </source>
</evidence>
<dbReference type="SUPFAM" id="SSF54211">
    <property type="entry name" value="Ribosomal protein S5 domain 2-like"/>
    <property type="match status" value="1"/>
</dbReference>
<keyword evidence="2" id="KW-0547">Nucleotide-binding</keyword>
<gene>
    <name evidence="8" type="primary">hddA</name>
    <name evidence="8" type="ORF">V144x_54410</name>
</gene>
<feature type="domain" description="GHMP kinase C-terminal" evidence="7">
    <location>
        <begin position="239"/>
        <end position="308"/>
    </location>
</feature>
<evidence type="ECO:0000313" key="9">
    <source>
        <dbReference type="Proteomes" id="UP000318704"/>
    </source>
</evidence>
<dbReference type="PIRSF" id="PIRSF036406">
    <property type="entry name" value="Hept_kin"/>
    <property type="match status" value="1"/>
</dbReference>
<dbReference type="GO" id="GO:0050201">
    <property type="term" value="F:fucokinase activity"/>
    <property type="evidence" value="ECO:0007669"/>
    <property type="project" value="TreeGrafter"/>
</dbReference>